<dbReference type="HOGENOM" id="CLU_754188_0_0_6"/>
<dbReference type="eggNOG" id="ENOG5032XHJ">
    <property type="taxonomic scope" value="Bacteria"/>
</dbReference>
<gene>
    <name evidence="2" type="ordered locus">SVI_3875</name>
</gene>
<dbReference type="RefSeq" id="WP_013053138.1">
    <property type="nucleotide sequence ID" value="NC_014012.1"/>
</dbReference>
<sequence>MRRNIKFRLIFLISAIISYALGFQLLPDSLDGSNRQLIVSAFSILYFCVLPVIYWYCIIKVGEQKLWKMLLIFSLSSLMARFSFPAEIASYFEFIAWLRYPIIAILLVIELFLMVSIIKALWQARNLSGDPRIHILDTFQEEDDKKRSLALVLASEPASWYYATPYLSRNHVGAITKLKLRSAARWHWFMMTLGTLVMAALAYVIISSWSELVAIIVASITGYGVIMLAANYRISRHYSIYGHQDKLVINNSVWGFMSINLEDIANVELGSYPRKSDKQGLHFGYGNTSNTKLSFSKPQTYFGGMGQLSERVDVIDMHVSDPQVLAAYIQEYGENISAQDDDSQRQMHDCETACEPGDFPAQADSGI</sequence>
<name>D4ZCV1_SHEVD</name>
<evidence type="ECO:0000313" key="3">
    <source>
        <dbReference type="Proteomes" id="UP000002350"/>
    </source>
</evidence>
<feature type="transmembrane region" description="Helical" evidence="1">
    <location>
        <begin position="38"/>
        <end position="58"/>
    </location>
</feature>
<dbReference type="Proteomes" id="UP000002350">
    <property type="component" value="Chromosome"/>
</dbReference>
<keyword evidence="3" id="KW-1185">Reference proteome</keyword>
<dbReference type="AlphaFoldDB" id="D4ZCV1"/>
<keyword evidence="1" id="KW-1133">Transmembrane helix</keyword>
<keyword evidence="1" id="KW-0472">Membrane</keyword>
<dbReference type="KEGG" id="svo:SVI_3875"/>
<evidence type="ECO:0000256" key="1">
    <source>
        <dbReference type="SAM" id="Phobius"/>
    </source>
</evidence>
<dbReference type="EMBL" id="AP011177">
    <property type="protein sequence ID" value="BAJ03846.1"/>
    <property type="molecule type" value="Genomic_DNA"/>
</dbReference>
<accession>D4ZCV1</accession>
<feature type="transmembrane region" description="Helical" evidence="1">
    <location>
        <begin position="98"/>
        <end position="122"/>
    </location>
</feature>
<reference evidence="3" key="1">
    <citation type="journal article" date="2010" name="Mol. Biosyst.">
        <title>Complete genome sequence and comparative analysis of Shewanella violacea, a psychrophilic and piezophilic bacterium from deep sea floor sediments.</title>
        <authorList>
            <person name="Aono E."/>
            <person name="Baba T."/>
            <person name="Ara T."/>
            <person name="Nishi T."/>
            <person name="Nakamichi T."/>
            <person name="Inamoto E."/>
            <person name="Toyonaga H."/>
            <person name="Hasegawa M."/>
            <person name="Takai Y."/>
            <person name="Okumura Y."/>
            <person name="Baba M."/>
            <person name="Tomita M."/>
            <person name="Kato C."/>
            <person name="Oshima T."/>
            <person name="Nakasone K."/>
            <person name="Mori H."/>
        </authorList>
    </citation>
    <scope>NUCLEOTIDE SEQUENCE [LARGE SCALE GENOMIC DNA]</scope>
    <source>
        <strain evidence="3">JCM 10179 / CIP 106290 / LMG 19151 / DSS12</strain>
    </source>
</reference>
<keyword evidence="1" id="KW-0812">Transmembrane</keyword>
<feature type="transmembrane region" description="Helical" evidence="1">
    <location>
        <begin position="212"/>
        <end position="230"/>
    </location>
</feature>
<protein>
    <submittedName>
        <fullName evidence="2">Uncharacterized protein</fullName>
    </submittedName>
</protein>
<proteinExistence type="predicted"/>
<organism evidence="2 3">
    <name type="scientific">Shewanella violacea (strain JCM 10179 / CIP 106290 / LMG 19151 / DSS12)</name>
    <dbReference type="NCBI Taxonomy" id="637905"/>
    <lineage>
        <taxon>Bacteria</taxon>
        <taxon>Pseudomonadati</taxon>
        <taxon>Pseudomonadota</taxon>
        <taxon>Gammaproteobacteria</taxon>
        <taxon>Alteromonadales</taxon>
        <taxon>Shewanellaceae</taxon>
        <taxon>Shewanella</taxon>
    </lineage>
</organism>
<evidence type="ECO:0000313" key="2">
    <source>
        <dbReference type="EMBL" id="BAJ03846.1"/>
    </source>
</evidence>
<dbReference type="OrthoDB" id="6335244at2"/>
<feature type="transmembrane region" description="Helical" evidence="1">
    <location>
        <begin position="186"/>
        <end position="206"/>
    </location>
</feature>
<feature type="transmembrane region" description="Helical" evidence="1">
    <location>
        <begin position="70"/>
        <end position="92"/>
    </location>
</feature>